<accession>A0A1H4KDQ8</accession>
<gene>
    <name evidence="2" type="ORF">SAMN04489745_0583</name>
</gene>
<evidence type="ECO:0000313" key="2">
    <source>
        <dbReference type="EMBL" id="SEB56255.1"/>
    </source>
</evidence>
<protein>
    <submittedName>
        <fullName evidence="2">Uncharacterized protein</fullName>
    </submittedName>
</protein>
<dbReference type="STRING" id="156980.SAMN04489745_0583"/>
<dbReference type="RefSeq" id="WP_066213801.1">
    <property type="nucleotide sequence ID" value="NZ_FNSN01000003.1"/>
</dbReference>
<reference evidence="2 3" key="1">
    <citation type="submission" date="2016-10" db="EMBL/GenBank/DDBJ databases">
        <authorList>
            <person name="de Groot N.N."/>
        </authorList>
    </citation>
    <scope>NUCLEOTIDE SEQUENCE [LARGE SCALE GENOMIC DNA]</scope>
    <source>
        <strain evidence="2 3">DSM 10495</strain>
    </source>
</reference>
<keyword evidence="1" id="KW-1133">Transmembrane helix</keyword>
<keyword evidence="3" id="KW-1185">Reference proteome</keyword>
<proteinExistence type="predicted"/>
<name>A0A1H4KDQ8_9MICC</name>
<evidence type="ECO:0000313" key="3">
    <source>
        <dbReference type="Proteomes" id="UP000182652"/>
    </source>
</evidence>
<dbReference type="EMBL" id="FNSN01000003">
    <property type="protein sequence ID" value="SEB56255.1"/>
    <property type="molecule type" value="Genomic_DNA"/>
</dbReference>
<feature type="transmembrane region" description="Helical" evidence="1">
    <location>
        <begin position="25"/>
        <end position="47"/>
    </location>
</feature>
<organism evidence="2 3">
    <name type="scientific">Arthrobacter woluwensis</name>
    <dbReference type="NCBI Taxonomy" id="156980"/>
    <lineage>
        <taxon>Bacteria</taxon>
        <taxon>Bacillati</taxon>
        <taxon>Actinomycetota</taxon>
        <taxon>Actinomycetes</taxon>
        <taxon>Micrococcales</taxon>
        <taxon>Micrococcaceae</taxon>
        <taxon>Arthrobacter</taxon>
    </lineage>
</organism>
<evidence type="ECO:0000256" key="1">
    <source>
        <dbReference type="SAM" id="Phobius"/>
    </source>
</evidence>
<keyword evidence="1" id="KW-0812">Transmembrane</keyword>
<dbReference type="Proteomes" id="UP000182652">
    <property type="component" value="Unassembled WGS sequence"/>
</dbReference>
<keyword evidence="1" id="KW-0472">Membrane</keyword>
<dbReference type="AlphaFoldDB" id="A0A1H4KDQ8"/>
<sequence>MKPTPTPTPTHLSPLSTLTSNLQTFVTWAIIVLAVCAVVIVALFILVPRARIRRYAAQARLNEKEILRIRGELLGFVKDQSPTQGKAVSLGVFWRRKGTSKADRHWILADLRSRQIILPAYSQDKLEQFFQTLSWVLFANPPSYVKLSDRDWHQLANGAKTEVTIKTLIGNQTKIKKRKKTKTTIKNSPGSAVAVGTSNTAISQTRRIETLPTEQLVQLIEALRLDSGSLSGVEAEEAASTADALEADMNAGRESSAINKANALLDLISKATGAWTATTVVLKTIGAIP</sequence>